<dbReference type="RefSeq" id="WP_124997445.1">
    <property type="nucleotide sequence ID" value="NZ_BHYK01000002.1"/>
</dbReference>
<comment type="caution">
    <text evidence="5">The sequence shown here is derived from an EMBL/GenBank/DDBJ whole genome shotgun (WGS) entry which is preliminary data.</text>
</comment>
<dbReference type="OrthoDB" id="1935656at2"/>
<name>A0A401UGP2_9CLOT</name>
<keyword evidence="6" id="KW-1185">Reference proteome</keyword>
<dbReference type="AlphaFoldDB" id="A0A401UGP2"/>
<evidence type="ECO:0000313" key="5">
    <source>
        <dbReference type="EMBL" id="GCD08715.1"/>
    </source>
</evidence>
<proteinExistence type="predicted"/>
<evidence type="ECO:0000313" key="6">
    <source>
        <dbReference type="Proteomes" id="UP000287872"/>
    </source>
</evidence>
<keyword evidence="3" id="KW-0732">Signal</keyword>
<organism evidence="5 6">
    <name type="scientific">Clostridium tagluense</name>
    <dbReference type="NCBI Taxonomy" id="360422"/>
    <lineage>
        <taxon>Bacteria</taxon>
        <taxon>Bacillati</taxon>
        <taxon>Bacillota</taxon>
        <taxon>Clostridia</taxon>
        <taxon>Eubacteriales</taxon>
        <taxon>Clostridiaceae</taxon>
        <taxon>Clostridium</taxon>
    </lineage>
</organism>
<dbReference type="InterPro" id="IPR055372">
    <property type="entry name" value="CBM96"/>
</dbReference>
<evidence type="ECO:0000256" key="3">
    <source>
        <dbReference type="ARBA" id="ARBA00022729"/>
    </source>
</evidence>
<dbReference type="EMBL" id="BHYK01000002">
    <property type="protein sequence ID" value="GCD08715.1"/>
    <property type="molecule type" value="Genomic_DNA"/>
</dbReference>
<sequence>MSTEVILIAAADTCICKYYNNCNFGHSEELFIGNFSNNCCLYRSLLRFDLSSLSKNMIISRAILKLFLYEKNYCGTQKIIAYPLKNSFNEDSVDWNTELKTQPISTSEYIMDTQINNYIEIDMTTFVFSWYKNIFPNYGIELLATEDSPSLIRFRSREYFNLSQCPQLVITYDNISSHVIDLPSVRASEIGTPSFFVNTNFQSGITFYITNNDKYFIVAQLQISNDGFIWFNEGASLIVDGGYGESLTTHAISEKVRVVLKGVGIIEAASVYATV</sequence>
<gene>
    <name evidence="5" type="ORF">Ctaglu_03380</name>
</gene>
<comment type="subcellular location">
    <subcellularLocation>
        <location evidence="1">Secreted</location>
    </subcellularLocation>
</comment>
<protein>
    <recommendedName>
        <fullName evidence="4">Carbohydrate-binding module family 96 domain-containing protein</fullName>
    </recommendedName>
</protein>
<dbReference type="Proteomes" id="UP000287872">
    <property type="component" value="Unassembled WGS sequence"/>
</dbReference>
<evidence type="ECO:0000256" key="2">
    <source>
        <dbReference type="ARBA" id="ARBA00022525"/>
    </source>
</evidence>
<dbReference type="NCBIfam" id="NF033679">
    <property type="entry name" value="DNRLRE_dom"/>
    <property type="match status" value="1"/>
</dbReference>
<keyword evidence="2" id="KW-0964">Secreted</keyword>
<evidence type="ECO:0000256" key="1">
    <source>
        <dbReference type="ARBA" id="ARBA00004613"/>
    </source>
</evidence>
<feature type="domain" description="Carbohydrate-binding module family 96" evidence="4">
    <location>
        <begin position="7"/>
        <end position="172"/>
    </location>
</feature>
<reference evidence="5 6" key="1">
    <citation type="submission" date="2018-11" db="EMBL/GenBank/DDBJ databases">
        <title>Genome sequencing and assembly of Clostridium tagluense strain A121.</title>
        <authorList>
            <person name="Murakami T."/>
            <person name="Segawa T."/>
            <person name="Shcherbakova V.A."/>
            <person name="Mori H."/>
            <person name="Yoshimura Y."/>
        </authorList>
    </citation>
    <scope>NUCLEOTIDE SEQUENCE [LARGE SCALE GENOMIC DNA]</scope>
    <source>
        <strain evidence="5 6">A121</strain>
    </source>
</reference>
<dbReference type="GO" id="GO:0005576">
    <property type="term" value="C:extracellular region"/>
    <property type="evidence" value="ECO:0007669"/>
    <property type="project" value="UniProtKB-SubCell"/>
</dbReference>
<accession>A0A401UGP2</accession>
<dbReference type="Pfam" id="PF24517">
    <property type="entry name" value="CBM96"/>
    <property type="match status" value="1"/>
</dbReference>
<evidence type="ECO:0000259" key="4">
    <source>
        <dbReference type="Pfam" id="PF24517"/>
    </source>
</evidence>